<organism evidence="10">
    <name type="scientific">Chaetomium thermophilum (strain DSM 1495 / CBS 144.50 / IMI 039719)</name>
    <name type="common">Thermochaetoides thermophila</name>
    <dbReference type="NCBI Taxonomy" id="759272"/>
    <lineage>
        <taxon>Eukaryota</taxon>
        <taxon>Fungi</taxon>
        <taxon>Dikarya</taxon>
        <taxon>Ascomycota</taxon>
        <taxon>Pezizomycotina</taxon>
        <taxon>Sordariomycetes</taxon>
        <taxon>Sordariomycetidae</taxon>
        <taxon>Sordariales</taxon>
        <taxon>Chaetomiaceae</taxon>
        <taxon>Thermochaetoides</taxon>
    </lineage>
</organism>
<dbReference type="Pfam" id="PF12896">
    <property type="entry name" value="ANAPC4"/>
    <property type="match status" value="1"/>
</dbReference>
<dbReference type="STRING" id="759272.G0S6I3"/>
<dbReference type="AlphaFoldDB" id="G0S6I3"/>
<dbReference type="KEGG" id="cthr:CTHT_0026320"/>
<evidence type="ECO:0000256" key="4">
    <source>
        <dbReference type="ARBA" id="ARBA00022786"/>
    </source>
</evidence>
<dbReference type="EMBL" id="GL988041">
    <property type="protein sequence ID" value="EGS20794.1"/>
    <property type="molecule type" value="Genomic_DNA"/>
</dbReference>
<feature type="compositionally biased region" description="Basic residues" evidence="6">
    <location>
        <begin position="380"/>
        <end position="395"/>
    </location>
</feature>
<accession>G0S6I3</accession>
<evidence type="ECO:0000313" key="9">
    <source>
        <dbReference type="EMBL" id="EGS20794.1"/>
    </source>
</evidence>
<keyword evidence="2" id="KW-0132">Cell division</keyword>
<dbReference type="PANTHER" id="PTHR13260:SF0">
    <property type="entry name" value="ANAPHASE-PROMOTING COMPLEX SUBUNIT 4"/>
    <property type="match status" value="1"/>
</dbReference>
<keyword evidence="10" id="KW-1185">Reference proteome</keyword>
<evidence type="ECO:0000256" key="6">
    <source>
        <dbReference type="SAM" id="MobiDB-lite"/>
    </source>
</evidence>
<evidence type="ECO:0000256" key="2">
    <source>
        <dbReference type="ARBA" id="ARBA00022618"/>
    </source>
</evidence>
<dbReference type="GO" id="GO:0031145">
    <property type="term" value="P:anaphase-promoting complex-dependent catabolic process"/>
    <property type="evidence" value="ECO:0007669"/>
    <property type="project" value="InterPro"/>
</dbReference>
<dbReference type="GO" id="GO:0051301">
    <property type="term" value="P:cell division"/>
    <property type="evidence" value="ECO:0007669"/>
    <property type="project" value="UniProtKB-KW"/>
</dbReference>
<reference evidence="9 10" key="1">
    <citation type="journal article" date="2011" name="Cell">
        <title>Insight into structure and assembly of the nuclear pore complex by utilizing the genome of a eukaryotic thermophile.</title>
        <authorList>
            <person name="Amlacher S."/>
            <person name="Sarges P."/>
            <person name="Flemming D."/>
            <person name="van Noort V."/>
            <person name="Kunze R."/>
            <person name="Devos D.P."/>
            <person name="Arumugam M."/>
            <person name="Bork P."/>
            <person name="Hurt E."/>
        </authorList>
    </citation>
    <scope>NUCLEOTIDE SEQUENCE [LARGE SCALE GENOMIC DNA]</scope>
    <source>
        <strain evidence="10">DSM 1495 / CBS 144.50 / IMI 039719</strain>
    </source>
</reference>
<dbReference type="PANTHER" id="PTHR13260">
    <property type="entry name" value="ANAPHASE PROMOTING COMPLEX SUBUNIT 4 APC4"/>
    <property type="match status" value="1"/>
</dbReference>
<evidence type="ECO:0000313" key="10">
    <source>
        <dbReference type="Proteomes" id="UP000008066"/>
    </source>
</evidence>
<dbReference type="RefSeq" id="XP_006693090.1">
    <property type="nucleotide sequence ID" value="XM_006693027.1"/>
</dbReference>
<protein>
    <recommendedName>
        <fullName evidence="1">Anaphase-promoting complex subunit 4</fullName>
    </recommendedName>
</protein>
<dbReference type="OrthoDB" id="2110451at2759"/>
<feature type="region of interest" description="Disordered" evidence="6">
    <location>
        <begin position="379"/>
        <end position="399"/>
    </location>
</feature>
<sequence length="570" mass="63107">MSQPLTHLRLLNTTSLPSPITACSNSEQEKNPRLLIALNPAIDLTATAGTNDSAAGAVGGSGNTVLHVWRAGEPGQLVSRVGEKGKKVEGGVRWKGDGQFVAAGWSDGVVRLIGLESSKAVHHIRIGDDNTSSSPAKIEFIAWVRNVTGEAIERRKRRQQASSSKGVPSKLPERTIQLDRDHVSDIVLDLPHELTFLDIETSLPKLSPLPVSGGSGVQEDLKKVGNGRWTIVQALFHTVATGHVFPVVREWLMDTIGERGYKRWEKAVVSGLVSLRSLVHENFIPALERCGVILSRLLGLAKFHESMKENVGFTEVQISRLIDTVSSLMLVAHKVLTAVMDELDYFNAFATWLKMEIDFQFQPSLADELTERQATINYGKQRRKKNKPPRKKPQRPLRGAKSLLDLVDRQMKEQEEGKEYMKAVPRVDFLLDYLTKGAKEVFNGIAEAEKQNDATAVATFTATVWEEDKSRDEPESVLIRIAYRPLSSSLPYSAYVPGQWPAAEVTINAPGTKADKGAIARYFGFDHGPKFTPVQMEVQRACRLRGEVPARVCLVAKDRSTYKTYALPEE</sequence>
<name>G0S6I3_CHATD</name>
<feature type="domain" description="Anaphase-promoting complex subunit 4-like WD40" evidence="7">
    <location>
        <begin position="76"/>
        <end position="144"/>
    </location>
</feature>
<keyword evidence="5" id="KW-0131">Cell cycle</keyword>
<evidence type="ECO:0000256" key="5">
    <source>
        <dbReference type="ARBA" id="ARBA00023306"/>
    </source>
</evidence>
<dbReference type="GeneID" id="18256670"/>
<dbReference type="OMA" id="AVHHIRI"/>
<feature type="region of interest" description="Disordered" evidence="6">
    <location>
        <begin position="154"/>
        <end position="173"/>
    </location>
</feature>
<dbReference type="Proteomes" id="UP000008066">
    <property type="component" value="Unassembled WGS sequence"/>
</dbReference>
<evidence type="ECO:0000256" key="3">
    <source>
        <dbReference type="ARBA" id="ARBA00022776"/>
    </source>
</evidence>
<proteinExistence type="predicted"/>
<dbReference type="GO" id="GO:0070979">
    <property type="term" value="P:protein K11-linked ubiquitination"/>
    <property type="evidence" value="ECO:0007669"/>
    <property type="project" value="TreeGrafter"/>
</dbReference>
<dbReference type="GO" id="GO:0005680">
    <property type="term" value="C:anaphase-promoting complex"/>
    <property type="evidence" value="ECO:0007669"/>
    <property type="project" value="InterPro"/>
</dbReference>
<feature type="domain" description="Anaphase-promoting complex subunit 4 long" evidence="8">
    <location>
        <begin position="217"/>
        <end position="359"/>
    </location>
</feature>
<dbReference type="GO" id="GO:0034399">
    <property type="term" value="C:nuclear periphery"/>
    <property type="evidence" value="ECO:0007669"/>
    <property type="project" value="TreeGrafter"/>
</dbReference>
<keyword evidence="4" id="KW-0833">Ubl conjugation pathway</keyword>
<evidence type="ECO:0000259" key="8">
    <source>
        <dbReference type="Pfam" id="PF12896"/>
    </source>
</evidence>
<dbReference type="InterPro" id="IPR024789">
    <property type="entry name" value="APC4"/>
</dbReference>
<dbReference type="InterPro" id="IPR024977">
    <property type="entry name" value="Apc4-like_WD40_dom"/>
</dbReference>
<dbReference type="HOGENOM" id="CLU_011501_0_0_1"/>
<dbReference type="Pfam" id="PF12894">
    <property type="entry name" value="ANAPC4_WD40"/>
    <property type="match status" value="1"/>
</dbReference>
<gene>
    <name evidence="9" type="ORF">CTHT_0026320</name>
</gene>
<keyword evidence="3" id="KW-0498">Mitosis</keyword>
<evidence type="ECO:0000259" key="7">
    <source>
        <dbReference type="Pfam" id="PF12894"/>
    </source>
</evidence>
<evidence type="ECO:0000256" key="1">
    <source>
        <dbReference type="ARBA" id="ARBA00016067"/>
    </source>
</evidence>
<dbReference type="eggNOG" id="KOG4640">
    <property type="taxonomic scope" value="Eukaryota"/>
</dbReference>
<dbReference type="InterPro" id="IPR024790">
    <property type="entry name" value="APC4_long_dom"/>
</dbReference>